<dbReference type="SUPFAM" id="SSF46785">
    <property type="entry name" value="Winged helix' DNA-binding domain"/>
    <property type="match status" value="1"/>
</dbReference>
<keyword evidence="7" id="KW-1185">Reference proteome</keyword>
<evidence type="ECO:0000256" key="4">
    <source>
        <dbReference type="ARBA" id="ARBA00023163"/>
    </source>
</evidence>
<evidence type="ECO:0000256" key="3">
    <source>
        <dbReference type="ARBA" id="ARBA00023125"/>
    </source>
</evidence>
<feature type="domain" description="HTH lysR-type" evidence="5">
    <location>
        <begin position="9"/>
        <end position="66"/>
    </location>
</feature>
<dbReference type="Proteomes" id="UP001595799">
    <property type="component" value="Unassembled WGS sequence"/>
</dbReference>
<dbReference type="RefSeq" id="WP_382422532.1">
    <property type="nucleotide sequence ID" value="NZ_JBHSCW010000006.1"/>
</dbReference>
<keyword evidence="4" id="KW-0804">Transcription</keyword>
<dbReference type="Gene3D" id="1.10.10.10">
    <property type="entry name" value="Winged helix-like DNA-binding domain superfamily/Winged helix DNA-binding domain"/>
    <property type="match status" value="1"/>
</dbReference>
<proteinExistence type="inferred from homology"/>
<evidence type="ECO:0000256" key="2">
    <source>
        <dbReference type="ARBA" id="ARBA00023015"/>
    </source>
</evidence>
<dbReference type="PANTHER" id="PTHR30537">
    <property type="entry name" value="HTH-TYPE TRANSCRIPTIONAL REGULATOR"/>
    <property type="match status" value="1"/>
</dbReference>
<evidence type="ECO:0000313" key="7">
    <source>
        <dbReference type="Proteomes" id="UP001595799"/>
    </source>
</evidence>
<keyword evidence="3" id="KW-0238">DNA-binding</keyword>
<dbReference type="EMBL" id="JBHSCW010000006">
    <property type="protein sequence ID" value="MFC4352185.1"/>
    <property type="molecule type" value="Genomic_DNA"/>
</dbReference>
<reference evidence="7" key="1">
    <citation type="journal article" date="2019" name="Int. J. Syst. Evol. Microbiol.">
        <title>The Global Catalogue of Microorganisms (GCM) 10K type strain sequencing project: providing services to taxonomists for standard genome sequencing and annotation.</title>
        <authorList>
            <consortium name="The Broad Institute Genomics Platform"/>
            <consortium name="The Broad Institute Genome Sequencing Center for Infectious Disease"/>
            <person name="Wu L."/>
            <person name="Ma J."/>
        </authorList>
    </citation>
    <scope>NUCLEOTIDE SEQUENCE [LARGE SCALE GENOMIC DNA]</scope>
    <source>
        <strain evidence="7">CECT 8472</strain>
    </source>
</reference>
<dbReference type="PRINTS" id="PR00039">
    <property type="entry name" value="HTHLYSR"/>
</dbReference>
<organism evidence="6 7">
    <name type="scientific">Fodinicurvata halophila</name>
    <dbReference type="NCBI Taxonomy" id="1419723"/>
    <lineage>
        <taxon>Bacteria</taxon>
        <taxon>Pseudomonadati</taxon>
        <taxon>Pseudomonadota</taxon>
        <taxon>Alphaproteobacteria</taxon>
        <taxon>Rhodospirillales</taxon>
        <taxon>Rhodovibrionaceae</taxon>
        <taxon>Fodinicurvata</taxon>
    </lineage>
</organism>
<protein>
    <submittedName>
        <fullName evidence="6">LysR substrate-binding domain-containing protein</fullName>
    </submittedName>
</protein>
<dbReference type="InterPro" id="IPR036388">
    <property type="entry name" value="WH-like_DNA-bd_sf"/>
</dbReference>
<dbReference type="Gene3D" id="3.40.190.290">
    <property type="match status" value="1"/>
</dbReference>
<evidence type="ECO:0000313" key="6">
    <source>
        <dbReference type="EMBL" id="MFC4352185.1"/>
    </source>
</evidence>
<dbReference type="SUPFAM" id="SSF53850">
    <property type="entry name" value="Periplasmic binding protein-like II"/>
    <property type="match status" value="1"/>
</dbReference>
<dbReference type="Pfam" id="PF00126">
    <property type="entry name" value="HTH_1"/>
    <property type="match status" value="1"/>
</dbReference>
<comment type="caution">
    <text evidence="6">The sequence shown here is derived from an EMBL/GenBank/DDBJ whole genome shotgun (WGS) entry which is preliminary data.</text>
</comment>
<dbReference type="InterPro" id="IPR000847">
    <property type="entry name" value="LysR_HTH_N"/>
</dbReference>
<dbReference type="Pfam" id="PF03466">
    <property type="entry name" value="LysR_substrate"/>
    <property type="match status" value="1"/>
</dbReference>
<dbReference type="InterPro" id="IPR005119">
    <property type="entry name" value="LysR_subst-bd"/>
</dbReference>
<gene>
    <name evidence="6" type="ORF">ACFOW6_11610</name>
</gene>
<keyword evidence="2" id="KW-0805">Transcription regulation</keyword>
<accession>A0ABV8UMQ4</accession>
<evidence type="ECO:0000256" key="1">
    <source>
        <dbReference type="ARBA" id="ARBA00009437"/>
    </source>
</evidence>
<name>A0ABV8UMQ4_9PROT</name>
<sequence length="304" mass="34301">MSRRVYDLPPLTALAAFETAARHLSFKNAAVELNVTPGAVSHQIRALEEELGASLFVRRHRGVDLTEEGDRLFSTLAESFVRISQRLREIRQRNEETRVTIGASSAVASLWTAKLLAGFWHEHPDITVDQLVSDTSFGIAPELDMFIRYGRDPNTAWDQHALYRDVLVLLASPELARSLQAPSLETLAAQRHIYLDSPDQSWTRWSDWFGALNCTLPQKQGVRVNNYMIGLYAAMDGLGLILGWRRLVDPMIRRGELAVVSHYSVPAPHWFYLVTRPEGELSEAARSLRDWLIEALSEPDAREG</sequence>
<dbReference type="InterPro" id="IPR058163">
    <property type="entry name" value="LysR-type_TF_proteobact-type"/>
</dbReference>
<evidence type="ECO:0000259" key="5">
    <source>
        <dbReference type="PROSITE" id="PS50931"/>
    </source>
</evidence>
<dbReference type="InterPro" id="IPR036390">
    <property type="entry name" value="WH_DNA-bd_sf"/>
</dbReference>
<comment type="similarity">
    <text evidence="1">Belongs to the LysR transcriptional regulatory family.</text>
</comment>
<dbReference type="PANTHER" id="PTHR30537:SF32">
    <property type="entry name" value="HTH-TYPE TRANSCRIPTIONAL REGULATOR DSDC"/>
    <property type="match status" value="1"/>
</dbReference>
<dbReference type="PROSITE" id="PS50931">
    <property type="entry name" value="HTH_LYSR"/>
    <property type="match status" value="1"/>
</dbReference>